<proteinExistence type="predicted"/>
<organism evidence="2">
    <name type="scientific">Manihot esculenta</name>
    <name type="common">Cassava</name>
    <name type="synonym">Jatropha manihot</name>
    <dbReference type="NCBI Taxonomy" id="3983"/>
    <lineage>
        <taxon>Eukaryota</taxon>
        <taxon>Viridiplantae</taxon>
        <taxon>Streptophyta</taxon>
        <taxon>Embryophyta</taxon>
        <taxon>Tracheophyta</taxon>
        <taxon>Spermatophyta</taxon>
        <taxon>Magnoliopsida</taxon>
        <taxon>eudicotyledons</taxon>
        <taxon>Gunneridae</taxon>
        <taxon>Pentapetalae</taxon>
        <taxon>rosids</taxon>
        <taxon>fabids</taxon>
        <taxon>Malpighiales</taxon>
        <taxon>Euphorbiaceae</taxon>
        <taxon>Crotonoideae</taxon>
        <taxon>Manihoteae</taxon>
        <taxon>Manihot</taxon>
    </lineage>
</organism>
<dbReference type="EMBL" id="CM004389">
    <property type="protein sequence ID" value="OAY54613.1"/>
    <property type="molecule type" value="Genomic_DNA"/>
</dbReference>
<protein>
    <submittedName>
        <fullName evidence="2">Uncharacterized protein</fullName>
    </submittedName>
</protein>
<dbReference type="PANTHER" id="PTHR31969">
    <property type="entry name" value="GEM-LIKE PROTEIN 2"/>
    <property type="match status" value="1"/>
</dbReference>
<dbReference type="InterPro" id="IPR037848">
    <property type="entry name" value="GEM-like"/>
</dbReference>
<dbReference type="STRING" id="3983.A0A2C9W5Z3"/>
<reference evidence="2" key="1">
    <citation type="submission" date="2016-02" db="EMBL/GenBank/DDBJ databases">
        <title>WGS assembly of Manihot esculenta.</title>
        <authorList>
            <person name="Bredeson J.V."/>
            <person name="Prochnik S.E."/>
            <person name="Lyons J.B."/>
            <person name="Schmutz J."/>
            <person name="Grimwood J."/>
            <person name="Vrebalov J."/>
            <person name="Bart R.S."/>
            <person name="Amuge T."/>
            <person name="Ferguson M.E."/>
            <person name="Green R."/>
            <person name="Putnam N."/>
            <person name="Stites J."/>
            <person name="Rounsley S."/>
            <person name="Rokhsar D.S."/>
        </authorList>
    </citation>
    <scope>NUCLEOTIDE SEQUENCE [LARGE SCALE GENOMIC DNA]</scope>
    <source>
        <tissue evidence="2">Leaf</tissue>
    </source>
</reference>
<dbReference type="Gene3D" id="2.30.29.30">
    <property type="entry name" value="Pleckstrin-homology domain (PH domain)/Phosphotyrosine-binding domain (PTB)"/>
    <property type="match status" value="1"/>
</dbReference>
<evidence type="ECO:0000256" key="1">
    <source>
        <dbReference type="SAM" id="Phobius"/>
    </source>
</evidence>
<keyword evidence="1" id="KW-1133">Transmembrane helix</keyword>
<sequence>MKGKFSLGAKILQLDGLDKFLSRYLELKKKKKKLLKVSQFYLSTTAGPVAGFLFISTYKIAFCIERSIKANHSESIARITKSENMKNPSQMYIEMITVDEFDFWLIGFLNYQKKHIFSYLDFV</sequence>
<feature type="transmembrane region" description="Helical" evidence="1">
    <location>
        <begin position="40"/>
        <end position="61"/>
    </location>
</feature>
<dbReference type="AlphaFoldDB" id="A0A2C9W5Z3"/>
<dbReference type="InterPro" id="IPR011993">
    <property type="entry name" value="PH-like_dom_sf"/>
</dbReference>
<accession>A0A2C9W5Z3</accession>
<gene>
    <name evidence="2" type="ORF">MANES_03G088900</name>
</gene>
<keyword evidence="1" id="KW-0812">Transmembrane</keyword>
<name>A0A2C9W5Z3_MANES</name>
<evidence type="ECO:0000313" key="2">
    <source>
        <dbReference type="EMBL" id="OAY54613.1"/>
    </source>
</evidence>
<keyword evidence="1" id="KW-0472">Membrane</keyword>